<dbReference type="SUPFAM" id="SSF101898">
    <property type="entry name" value="NHL repeat"/>
    <property type="match status" value="1"/>
</dbReference>
<evidence type="ECO:0000313" key="4">
    <source>
        <dbReference type="EMBL" id="CAF4220757.1"/>
    </source>
</evidence>
<dbReference type="EMBL" id="CAJNOQ010014901">
    <property type="protein sequence ID" value="CAF1350872.1"/>
    <property type="molecule type" value="Genomic_DNA"/>
</dbReference>
<dbReference type="PROSITE" id="PS51125">
    <property type="entry name" value="NHL"/>
    <property type="match status" value="1"/>
</dbReference>
<dbReference type="Proteomes" id="UP000681722">
    <property type="component" value="Unassembled WGS sequence"/>
</dbReference>
<dbReference type="Pfam" id="PF01436">
    <property type="entry name" value="NHL"/>
    <property type="match status" value="1"/>
</dbReference>
<dbReference type="InterPro" id="IPR050952">
    <property type="entry name" value="TRIM-NHL_E3_ligases"/>
</dbReference>
<dbReference type="GO" id="GO:0008270">
    <property type="term" value="F:zinc ion binding"/>
    <property type="evidence" value="ECO:0007669"/>
    <property type="project" value="UniProtKB-KW"/>
</dbReference>
<evidence type="ECO:0000256" key="2">
    <source>
        <dbReference type="PROSITE-ProRule" id="PRU00504"/>
    </source>
</evidence>
<feature type="repeat" description="NHL" evidence="2">
    <location>
        <begin position="156"/>
        <end position="200"/>
    </location>
</feature>
<dbReference type="InterPro" id="IPR001258">
    <property type="entry name" value="NHL_repeat"/>
</dbReference>
<dbReference type="AlphaFoldDB" id="A0A815HDY2"/>
<reference evidence="3" key="1">
    <citation type="submission" date="2021-02" db="EMBL/GenBank/DDBJ databases">
        <authorList>
            <person name="Nowell W R."/>
        </authorList>
    </citation>
    <scope>NUCLEOTIDE SEQUENCE</scope>
</reference>
<dbReference type="EMBL" id="CAJOBC010064318">
    <property type="protein sequence ID" value="CAF4220757.1"/>
    <property type="molecule type" value="Genomic_DNA"/>
</dbReference>
<keyword evidence="5" id="KW-1185">Reference proteome</keyword>
<dbReference type="InterPro" id="IPR011042">
    <property type="entry name" value="6-blade_b-propeller_TolB-like"/>
</dbReference>
<evidence type="ECO:0000313" key="3">
    <source>
        <dbReference type="EMBL" id="CAF1350872.1"/>
    </source>
</evidence>
<proteinExistence type="predicted"/>
<keyword evidence="1" id="KW-0677">Repeat</keyword>
<comment type="caution">
    <text evidence="3">The sequence shown here is derived from an EMBL/GenBank/DDBJ whole genome shotgun (WGS) entry which is preliminary data.</text>
</comment>
<dbReference type="Gene3D" id="2.120.10.30">
    <property type="entry name" value="TolB, C-terminal domain"/>
    <property type="match status" value="1"/>
</dbReference>
<evidence type="ECO:0008006" key="6">
    <source>
        <dbReference type="Google" id="ProtNLM"/>
    </source>
</evidence>
<dbReference type="Gene3D" id="2.40.10.500">
    <property type="match status" value="1"/>
</dbReference>
<organism evidence="3 5">
    <name type="scientific">Didymodactylos carnosus</name>
    <dbReference type="NCBI Taxonomy" id="1234261"/>
    <lineage>
        <taxon>Eukaryota</taxon>
        <taxon>Metazoa</taxon>
        <taxon>Spiralia</taxon>
        <taxon>Gnathifera</taxon>
        <taxon>Rotifera</taxon>
        <taxon>Eurotatoria</taxon>
        <taxon>Bdelloidea</taxon>
        <taxon>Philodinida</taxon>
        <taxon>Philodinidae</taxon>
        <taxon>Didymodactylos</taxon>
    </lineage>
</organism>
<name>A0A815HDY2_9BILA</name>
<dbReference type="PANTHER" id="PTHR24104:SF25">
    <property type="entry name" value="PROTEIN LIN-41"/>
    <property type="match status" value="1"/>
</dbReference>
<protein>
    <recommendedName>
        <fullName evidence="6">NHL repeat containing protein</fullName>
    </recommendedName>
</protein>
<dbReference type="PANTHER" id="PTHR24104">
    <property type="entry name" value="E3 UBIQUITIN-PROTEIN LIGASE NHLRC1-RELATED"/>
    <property type="match status" value="1"/>
</dbReference>
<accession>A0A815HDY2</accession>
<evidence type="ECO:0000256" key="1">
    <source>
        <dbReference type="ARBA" id="ARBA00022737"/>
    </source>
</evidence>
<sequence>MCRTDLNLTCLNQTGQCGVAVVTLIALMFNTTGVTVAGITNSHGANSRASSGTTISGTGVAGATQTQLSHPTSVFVTENSTIYVSDSFNYRTQKFIDGSHVGVTVAGISGTSGPGLNEIGFCYGIYVDSNQTVYVSDSVYTRVLAWYINSSTGVLVGGQGGNGSAANQLYNPHGIYVDELNGYLYIADTSNNRIQQYVLGQSSGVTVAGGNAVGGMGLSQFDYPTDVIGDGKGYLYIADSNNCRVVQWFIGGAEGIVVAGQTGVCDDSATTMGSVLAVAFDKNYSLYAADSDYSRIQKFSKI</sequence>
<gene>
    <name evidence="3" type="ORF">GPM918_LOCUS30902</name>
    <name evidence="4" type="ORF">SRO942_LOCUS31532</name>
</gene>
<dbReference type="Proteomes" id="UP000663829">
    <property type="component" value="Unassembled WGS sequence"/>
</dbReference>
<dbReference type="CDD" id="cd05819">
    <property type="entry name" value="NHL"/>
    <property type="match status" value="1"/>
</dbReference>
<evidence type="ECO:0000313" key="5">
    <source>
        <dbReference type="Proteomes" id="UP000663829"/>
    </source>
</evidence>